<feature type="region of interest" description="Disordered" evidence="1">
    <location>
        <begin position="102"/>
        <end position="122"/>
    </location>
</feature>
<evidence type="ECO:0000313" key="5">
    <source>
        <dbReference type="Proteomes" id="UP000326505"/>
    </source>
</evidence>
<dbReference type="OrthoDB" id="9985234at2"/>
<evidence type="ECO:0000259" key="2">
    <source>
        <dbReference type="Pfam" id="PF20271"/>
    </source>
</evidence>
<dbReference type="InterPro" id="IPR046924">
    <property type="entry name" value="CATASP"/>
</dbReference>
<evidence type="ECO:0000313" key="4">
    <source>
        <dbReference type="EMBL" id="QEV63913.1"/>
    </source>
</evidence>
<dbReference type="RefSeq" id="WP_150514769.1">
    <property type="nucleotide sequence ID" value="NZ_BMSQ01000009.1"/>
</dbReference>
<dbReference type="Proteomes" id="UP000326505">
    <property type="component" value="Chromosome"/>
</dbReference>
<evidence type="ECO:0000256" key="1">
    <source>
        <dbReference type="SAM" id="MobiDB-lite"/>
    </source>
</evidence>
<reference evidence="4 5" key="1">
    <citation type="submission" date="2017-09" db="EMBL/GenBank/DDBJ databases">
        <authorList>
            <person name="Lee N."/>
            <person name="Cho B.-K."/>
        </authorList>
    </citation>
    <scope>NUCLEOTIDE SEQUENCE [LARGE SCALE GENOMIC DNA]</scope>
    <source>
        <strain evidence="4 5">ATCC 27465</strain>
    </source>
</reference>
<organism evidence="4 5">
    <name type="scientific">Streptomyces spectabilis</name>
    <dbReference type="NCBI Taxonomy" id="68270"/>
    <lineage>
        <taxon>Bacteria</taxon>
        <taxon>Bacillati</taxon>
        <taxon>Actinomycetota</taxon>
        <taxon>Actinomycetes</taxon>
        <taxon>Kitasatosporales</taxon>
        <taxon>Streptomycetaceae</taxon>
        <taxon>Streptomyces</taxon>
    </lineage>
</organism>
<dbReference type="AlphaFoldDB" id="A0A5P2XG67"/>
<proteinExistence type="predicted"/>
<evidence type="ECO:0000313" key="3">
    <source>
        <dbReference type="EMBL" id="MBB5102105.1"/>
    </source>
</evidence>
<feature type="compositionally biased region" description="Basic and acidic residues" evidence="1">
    <location>
        <begin position="112"/>
        <end position="122"/>
    </location>
</feature>
<name>A0A5P2XG67_STRST</name>
<evidence type="ECO:0000313" key="6">
    <source>
        <dbReference type="Proteomes" id="UP000549009"/>
    </source>
</evidence>
<keyword evidence="6" id="KW-1185">Reference proteome</keyword>
<feature type="domain" description="CATRA-Associated Small Protein" evidence="2">
    <location>
        <begin position="17"/>
        <end position="97"/>
    </location>
</feature>
<dbReference type="Pfam" id="PF20271">
    <property type="entry name" value="CATASP"/>
    <property type="match status" value="1"/>
</dbReference>
<reference evidence="3 6" key="2">
    <citation type="submission" date="2020-08" db="EMBL/GenBank/DDBJ databases">
        <title>Genomic Encyclopedia of Type Strains, Phase III (KMG-III): the genomes of soil and plant-associated and newly described type strains.</title>
        <authorList>
            <person name="Whitman W."/>
        </authorList>
    </citation>
    <scope>NUCLEOTIDE SEQUENCE [LARGE SCALE GENOMIC DNA]</scope>
    <source>
        <strain evidence="3 6">CECT 3146</strain>
    </source>
</reference>
<gene>
    <name evidence="4" type="ORF">CP982_38770</name>
    <name evidence="3" type="ORF">FHS40_001158</name>
</gene>
<dbReference type="KEGG" id="sspb:CP982_38770"/>
<accession>A0A5P2XG67</accession>
<dbReference type="Proteomes" id="UP000549009">
    <property type="component" value="Unassembled WGS sequence"/>
</dbReference>
<sequence>MAETAAGNDFEEAARQAASALGRIVEWSMPATRWRAVVAAVEAVGQSWRAGDGERLRLAAARLALAGPRLVATRHEDDPLVPAPAEVHERSNVLITEILSRSRSDWPTSRAEGGDDRDGGGA</sequence>
<protein>
    <recommendedName>
        <fullName evidence="2">CATRA-Associated Small Protein domain-containing protein</fullName>
    </recommendedName>
</protein>
<dbReference type="EMBL" id="JACHJD010000002">
    <property type="protein sequence ID" value="MBB5102105.1"/>
    <property type="molecule type" value="Genomic_DNA"/>
</dbReference>
<dbReference type="EMBL" id="CP023690">
    <property type="protein sequence ID" value="QEV63913.1"/>
    <property type="molecule type" value="Genomic_DNA"/>
</dbReference>